<evidence type="ECO:0000313" key="8">
    <source>
        <dbReference type="EMBL" id="KAF3006871.1"/>
    </source>
</evidence>
<comment type="pathway">
    <text evidence="1">Glycolipid biosynthesis; glycosylphosphatidylinositol-anchor biosynthesis.</text>
</comment>
<dbReference type="Pfam" id="PF01650">
    <property type="entry name" value="Peptidase_C13"/>
    <property type="match status" value="1"/>
</dbReference>
<keyword evidence="3" id="KW-0337">GPI-anchor biosynthesis</keyword>
<feature type="active site" description="Nucleophile" evidence="5">
    <location>
        <position position="187"/>
    </location>
</feature>
<evidence type="ECO:0000256" key="1">
    <source>
        <dbReference type="ARBA" id="ARBA00004687"/>
    </source>
</evidence>
<dbReference type="PIRSF" id="PIRSF500138">
    <property type="entry name" value="GPI8"/>
    <property type="match status" value="1"/>
</dbReference>
<organism evidence="8 9">
    <name type="scientific">Curvularia kusanoi</name>
    <name type="common">Cochliobolus kusanoi</name>
    <dbReference type="NCBI Taxonomy" id="90978"/>
    <lineage>
        <taxon>Eukaryota</taxon>
        <taxon>Fungi</taxon>
        <taxon>Dikarya</taxon>
        <taxon>Ascomycota</taxon>
        <taxon>Pezizomycotina</taxon>
        <taxon>Dothideomycetes</taxon>
        <taxon>Pleosporomycetidae</taxon>
        <taxon>Pleosporales</taxon>
        <taxon>Pleosporineae</taxon>
        <taxon>Pleosporaceae</taxon>
        <taxon>Curvularia</taxon>
    </lineage>
</organism>
<dbReference type="PIRSF" id="PIRSF019663">
    <property type="entry name" value="Legumain"/>
    <property type="match status" value="1"/>
</dbReference>
<dbReference type="GO" id="GO:0003923">
    <property type="term" value="F:GPI-anchor transamidase activity"/>
    <property type="evidence" value="ECO:0007669"/>
    <property type="project" value="InterPro"/>
</dbReference>
<dbReference type="GO" id="GO:0006508">
    <property type="term" value="P:proteolysis"/>
    <property type="evidence" value="ECO:0007669"/>
    <property type="project" value="InterPro"/>
</dbReference>
<name>A0A9P4TJ99_CURKU</name>
<evidence type="ECO:0000256" key="7">
    <source>
        <dbReference type="SAM" id="SignalP"/>
    </source>
</evidence>
<dbReference type="AlphaFoldDB" id="A0A9P4TJ99"/>
<accession>A0A9P4TJ99</accession>
<dbReference type="GO" id="GO:0006506">
    <property type="term" value="P:GPI anchor biosynthetic process"/>
    <property type="evidence" value="ECO:0007669"/>
    <property type="project" value="UniProtKB-KW"/>
</dbReference>
<keyword evidence="9" id="KW-1185">Reference proteome</keyword>
<evidence type="ECO:0000256" key="5">
    <source>
        <dbReference type="PIRSR" id="PIRSR019663-1"/>
    </source>
</evidence>
<comment type="similarity">
    <text evidence="2">Belongs to the peptidase C13 family.</text>
</comment>
<evidence type="ECO:0000256" key="6">
    <source>
        <dbReference type="SAM" id="Coils"/>
    </source>
</evidence>
<dbReference type="FunFam" id="3.40.50.1460:FF:000003">
    <property type="entry name" value="GPI-anchor transamidase"/>
    <property type="match status" value="1"/>
</dbReference>
<dbReference type="EMBL" id="SWKU01000005">
    <property type="protein sequence ID" value="KAF3006871.1"/>
    <property type="molecule type" value="Genomic_DNA"/>
</dbReference>
<evidence type="ECO:0000313" key="9">
    <source>
        <dbReference type="Proteomes" id="UP000801428"/>
    </source>
</evidence>
<evidence type="ECO:0000256" key="2">
    <source>
        <dbReference type="ARBA" id="ARBA00009941"/>
    </source>
</evidence>
<dbReference type="Gene3D" id="3.40.50.1460">
    <property type="match status" value="1"/>
</dbReference>
<dbReference type="OrthoDB" id="192611at2759"/>
<keyword evidence="6" id="KW-0175">Coiled coil</keyword>
<gene>
    <name evidence="8" type="primary">GPI8</name>
    <name evidence="8" type="ORF">E8E13_010905</name>
</gene>
<sequence length="388" mass="44300">MKLSNVFLPLLATATAPLVAGEHTSNWAVLVGTSRFWFNYRHLANVLSLYRTVKRLGIPDSQIILMLPDDMACNPRNAFPGAVFNNADRALDLYGDNIEVDYRGYEVTVENFIRLMTDRWGEDTPRSKRLMTDERSNILVYMTGHGGNEFLKFQDAEEISAFDLADAFGQMWEKKRYHEMLFMIDTCQANTMYSKFYSPNILATGSSEIDQSSYSHHADQDVGVAVIDRYTYYNLEFLETQVRDPTSKLTMGDLFNSYDEEKIHSHPGIRYDLFQGGEQAARNRLVMDFFGNVQNVEVEGEKRNETQWRQELEAIERMILEAKRRHNESLSTHPQAQHVVEEAKHVESLKRQGAAMVHEEQSWSKQIVGAAALVGCAVAWAAGSWLES</sequence>
<comment type="caution">
    <text evidence="8">The sequence shown here is derived from an EMBL/GenBank/DDBJ whole genome shotgun (WGS) entry which is preliminary data.</text>
</comment>
<reference evidence="8" key="1">
    <citation type="submission" date="2019-04" db="EMBL/GenBank/DDBJ databases">
        <title>Sequencing of skin fungus with MAO and IRED activity.</title>
        <authorList>
            <person name="Marsaioli A.J."/>
            <person name="Bonatto J.M.C."/>
            <person name="Reis Junior O."/>
        </authorList>
    </citation>
    <scope>NUCLEOTIDE SEQUENCE</scope>
    <source>
        <strain evidence="8">30M1</strain>
    </source>
</reference>
<feature type="chain" id="PRO_5040511641" evidence="7">
    <location>
        <begin position="22"/>
        <end position="388"/>
    </location>
</feature>
<protein>
    <submittedName>
        <fullName evidence="8">Glycosylphosphatidylinositol anchor biosynthesis</fullName>
    </submittedName>
</protein>
<dbReference type="GO" id="GO:0042765">
    <property type="term" value="C:GPI-anchor transamidase complex"/>
    <property type="evidence" value="ECO:0007669"/>
    <property type="project" value="InterPro"/>
</dbReference>
<dbReference type="InterPro" id="IPR001096">
    <property type="entry name" value="Peptidase_C13"/>
</dbReference>
<feature type="signal peptide" evidence="7">
    <location>
        <begin position="1"/>
        <end position="21"/>
    </location>
</feature>
<dbReference type="PANTHER" id="PTHR48067:SF1">
    <property type="entry name" value="GPI-ANCHOR TRANSAMIDASE"/>
    <property type="match status" value="1"/>
</dbReference>
<dbReference type="PANTHER" id="PTHR48067">
    <property type="entry name" value="GPI-ANCHOR TRANSAMIDASE"/>
    <property type="match status" value="1"/>
</dbReference>
<dbReference type="Proteomes" id="UP000801428">
    <property type="component" value="Unassembled WGS sequence"/>
</dbReference>
<dbReference type="GO" id="GO:0016255">
    <property type="term" value="P:attachment of GPI anchor to protein"/>
    <property type="evidence" value="ECO:0007669"/>
    <property type="project" value="InterPro"/>
</dbReference>
<keyword evidence="4 7" id="KW-0732">Signal</keyword>
<evidence type="ECO:0000256" key="4">
    <source>
        <dbReference type="ARBA" id="ARBA00022729"/>
    </source>
</evidence>
<feature type="coiled-coil region" evidence="6">
    <location>
        <begin position="298"/>
        <end position="325"/>
    </location>
</feature>
<feature type="active site" evidence="5">
    <location>
        <position position="145"/>
    </location>
</feature>
<dbReference type="PRINTS" id="PR00776">
    <property type="entry name" value="HEMOGLOBNASE"/>
</dbReference>
<dbReference type="InterPro" id="IPR028361">
    <property type="entry name" value="GPI_transamidase"/>
</dbReference>
<evidence type="ECO:0000256" key="3">
    <source>
        <dbReference type="ARBA" id="ARBA00022502"/>
    </source>
</evidence>
<proteinExistence type="inferred from homology"/>